<dbReference type="EMBL" id="MU118106">
    <property type="protein sequence ID" value="KAF9645042.1"/>
    <property type="molecule type" value="Genomic_DNA"/>
</dbReference>
<keyword evidence="2" id="KW-1185">Reference proteome</keyword>
<evidence type="ECO:0000313" key="1">
    <source>
        <dbReference type="EMBL" id="KAF9645042.1"/>
    </source>
</evidence>
<gene>
    <name evidence="1" type="ORF">BDM02DRAFT_3131354</name>
</gene>
<sequence length="496" mass="54682">MVSGLWKFGIHSALNCSPPFPSLVGSRAYLPIQLTDVSLPPSVAGGVAKEIDHCGAGGSCLVWSLDGSAVAIVETKDTWPRTYVVHTYNVTSGAKHSPGTLESVDEPHLWADGTSFRVMTTRRGDGTCTINIFEAGSILTEIESFHIGAEDCIIRSFSQTTHRISCSRSNHLVILNIRSSRYLLEEEGRFYLHCFSPDGSLFAASEDQSAHIWKYTSGRYARWRKFSIPDLSTSSLLNSLRFSPTSSSLLGRLNGILKLWCLDGPPIDAHHDSYEQVIILSRCGGYIVAYHRGDCVVTITNLLSQTLPCVIDTGMAIGKLALTGNILLVLGSNTIAAWRLTEEGMVDGVCADGRTGRGSTIWTIPVQSYWPDLLVQDKTAVIEEGEKAIHAYHTESGEALELVRLNPPHQYHDWSDTSLDDLDIYGWDISSEGGGPLSWNSLQEGWVKCLEGNRLLWLPIEWRNPEYIASRSYDSTVVWLHLAPHSGTSRTVIIKF</sequence>
<reference evidence="1" key="2">
    <citation type="journal article" date="2020" name="Nat. Commun.">
        <title>Large-scale genome sequencing of mycorrhizal fungi provides insights into the early evolution of symbiotic traits.</title>
        <authorList>
            <person name="Miyauchi S."/>
            <person name="Kiss E."/>
            <person name="Kuo A."/>
            <person name="Drula E."/>
            <person name="Kohler A."/>
            <person name="Sanchez-Garcia M."/>
            <person name="Morin E."/>
            <person name="Andreopoulos B."/>
            <person name="Barry K.W."/>
            <person name="Bonito G."/>
            <person name="Buee M."/>
            <person name="Carver A."/>
            <person name="Chen C."/>
            <person name="Cichocki N."/>
            <person name="Clum A."/>
            <person name="Culley D."/>
            <person name="Crous P.W."/>
            <person name="Fauchery L."/>
            <person name="Girlanda M."/>
            <person name="Hayes R.D."/>
            <person name="Keri Z."/>
            <person name="LaButti K."/>
            <person name="Lipzen A."/>
            <person name="Lombard V."/>
            <person name="Magnuson J."/>
            <person name="Maillard F."/>
            <person name="Murat C."/>
            <person name="Nolan M."/>
            <person name="Ohm R.A."/>
            <person name="Pangilinan J."/>
            <person name="Pereira M.F."/>
            <person name="Perotto S."/>
            <person name="Peter M."/>
            <person name="Pfister S."/>
            <person name="Riley R."/>
            <person name="Sitrit Y."/>
            <person name="Stielow J.B."/>
            <person name="Szollosi G."/>
            <person name="Zifcakova L."/>
            <person name="Stursova M."/>
            <person name="Spatafora J.W."/>
            <person name="Tedersoo L."/>
            <person name="Vaario L.M."/>
            <person name="Yamada A."/>
            <person name="Yan M."/>
            <person name="Wang P."/>
            <person name="Xu J."/>
            <person name="Bruns T."/>
            <person name="Baldrian P."/>
            <person name="Vilgalys R."/>
            <person name="Dunand C."/>
            <person name="Henrissat B."/>
            <person name="Grigoriev I.V."/>
            <person name="Hibbett D."/>
            <person name="Nagy L.G."/>
            <person name="Martin F.M."/>
        </authorList>
    </citation>
    <scope>NUCLEOTIDE SEQUENCE</scope>
    <source>
        <strain evidence="1">P2</strain>
    </source>
</reference>
<protein>
    <submittedName>
        <fullName evidence="1">Uncharacterized protein</fullName>
    </submittedName>
</protein>
<dbReference type="Proteomes" id="UP000886501">
    <property type="component" value="Unassembled WGS sequence"/>
</dbReference>
<proteinExistence type="predicted"/>
<name>A0ACB6Z664_THEGA</name>
<reference evidence="1" key="1">
    <citation type="submission" date="2019-10" db="EMBL/GenBank/DDBJ databases">
        <authorList>
            <consortium name="DOE Joint Genome Institute"/>
            <person name="Kuo A."/>
            <person name="Miyauchi S."/>
            <person name="Kiss E."/>
            <person name="Drula E."/>
            <person name="Kohler A."/>
            <person name="Sanchez-Garcia M."/>
            <person name="Andreopoulos B."/>
            <person name="Barry K.W."/>
            <person name="Bonito G."/>
            <person name="Buee M."/>
            <person name="Carver A."/>
            <person name="Chen C."/>
            <person name="Cichocki N."/>
            <person name="Clum A."/>
            <person name="Culley D."/>
            <person name="Crous P.W."/>
            <person name="Fauchery L."/>
            <person name="Girlanda M."/>
            <person name="Hayes R."/>
            <person name="Keri Z."/>
            <person name="Labutti K."/>
            <person name="Lipzen A."/>
            <person name="Lombard V."/>
            <person name="Magnuson J."/>
            <person name="Maillard F."/>
            <person name="Morin E."/>
            <person name="Murat C."/>
            <person name="Nolan M."/>
            <person name="Ohm R."/>
            <person name="Pangilinan J."/>
            <person name="Pereira M."/>
            <person name="Perotto S."/>
            <person name="Peter M."/>
            <person name="Riley R."/>
            <person name="Sitrit Y."/>
            <person name="Stielow B."/>
            <person name="Szollosi G."/>
            <person name="Zifcakova L."/>
            <person name="Stursova M."/>
            <person name="Spatafora J.W."/>
            <person name="Tedersoo L."/>
            <person name="Vaario L.-M."/>
            <person name="Yamada A."/>
            <person name="Yan M."/>
            <person name="Wang P."/>
            <person name="Xu J."/>
            <person name="Bruns T."/>
            <person name="Baldrian P."/>
            <person name="Vilgalys R."/>
            <person name="Henrissat B."/>
            <person name="Grigoriev I.V."/>
            <person name="Hibbett D."/>
            <person name="Nagy L.G."/>
            <person name="Martin F.M."/>
        </authorList>
    </citation>
    <scope>NUCLEOTIDE SEQUENCE</scope>
    <source>
        <strain evidence="1">P2</strain>
    </source>
</reference>
<comment type="caution">
    <text evidence="1">The sequence shown here is derived from an EMBL/GenBank/DDBJ whole genome shotgun (WGS) entry which is preliminary data.</text>
</comment>
<accession>A0ACB6Z664</accession>
<evidence type="ECO:0000313" key="2">
    <source>
        <dbReference type="Proteomes" id="UP000886501"/>
    </source>
</evidence>
<organism evidence="1 2">
    <name type="scientific">Thelephora ganbajun</name>
    <name type="common">Ganba fungus</name>
    <dbReference type="NCBI Taxonomy" id="370292"/>
    <lineage>
        <taxon>Eukaryota</taxon>
        <taxon>Fungi</taxon>
        <taxon>Dikarya</taxon>
        <taxon>Basidiomycota</taxon>
        <taxon>Agaricomycotina</taxon>
        <taxon>Agaricomycetes</taxon>
        <taxon>Thelephorales</taxon>
        <taxon>Thelephoraceae</taxon>
        <taxon>Thelephora</taxon>
    </lineage>
</organism>